<evidence type="ECO:0000256" key="1">
    <source>
        <dbReference type="ARBA" id="ARBA00006995"/>
    </source>
</evidence>
<dbReference type="PANTHER" id="PTHR21405:SF0">
    <property type="entry name" value="TETRATRICOPEPTIDE REPEAT PROTEIN 36"/>
    <property type="match status" value="1"/>
</dbReference>
<dbReference type="Pfam" id="PF13181">
    <property type="entry name" value="TPR_8"/>
    <property type="match status" value="1"/>
</dbReference>
<keyword evidence="3" id="KW-0677">Repeat</keyword>
<proteinExistence type="inferred from homology"/>
<dbReference type="Gene3D" id="1.25.40.10">
    <property type="entry name" value="Tetratricopeptide repeat domain"/>
    <property type="match status" value="1"/>
</dbReference>
<reference evidence="6" key="1">
    <citation type="submission" date="2023-08" db="EMBL/GenBank/DDBJ databases">
        <authorList>
            <person name="Alioto T."/>
            <person name="Alioto T."/>
            <person name="Gomez Garrido J."/>
        </authorList>
    </citation>
    <scope>NUCLEOTIDE SEQUENCE</scope>
</reference>
<organism evidence="6 7">
    <name type="scientific">Xyrichtys novacula</name>
    <name type="common">Pearly razorfish</name>
    <name type="synonym">Hemipteronotus novacula</name>
    <dbReference type="NCBI Taxonomy" id="13765"/>
    <lineage>
        <taxon>Eukaryota</taxon>
        <taxon>Metazoa</taxon>
        <taxon>Chordata</taxon>
        <taxon>Craniata</taxon>
        <taxon>Vertebrata</taxon>
        <taxon>Euteleostomi</taxon>
        <taxon>Actinopterygii</taxon>
        <taxon>Neopterygii</taxon>
        <taxon>Teleostei</taxon>
        <taxon>Neoteleostei</taxon>
        <taxon>Acanthomorphata</taxon>
        <taxon>Eupercaria</taxon>
        <taxon>Labriformes</taxon>
        <taxon>Labridae</taxon>
        <taxon>Xyrichtys</taxon>
    </lineage>
</organism>
<dbReference type="PROSITE" id="PS50005">
    <property type="entry name" value="TPR"/>
    <property type="match status" value="1"/>
</dbReference>
<feature type="repeat" description="TPR" evidence="5">
    <location>
        <begin position="64"/>
        <end position="97"/>
    </location>
</feature>
<dbReference type="GO" id="GO:0006570">
    <property type="term" value="P:tyrosine metabolic process"/>
    <property type="evidence" value="ECO:0007669"/>
    <property type="project" value="TreeGrafter"/>
</dbReference>
<evidence type="ECO:0000256" key="2">
    <source>
        <dbReference type="ARBA" id="ARBA00019994"/>
    </source>
</evidence>
<evidence type="ECO:0000256" key="5">
    <source>
        <dbReference type="PROSITE-ProRule" id="PRU00339"/>
    </source>
</evidence>
<sequence length="204" mass="22183">MTFHFCLFSAVFTDTNKMASAQDRAVLQAIFNPTTPFGDIPGLNQEEELIDDDTGFDTELLKQVKELEMQGVTAAEAGDLQAALQLFSQAIQILPGRASAYNNRAQALRLQGNTAGALMDLDQAISLSSGIGRTACQALVQRGLLRRLTCQNDEARADFEKAAALGSEFARQQAVVLNPYAALCNKMLTEVINKLRNPEVSETQ</sequence>
<protein>
    <recommendedName>
        <fullName evidence="2">Tetratricopeptide repeat protein 36</fullName>
    </recommendedName>
</protein>
<evidence type="ECO:0000256" key="4">
    <source>
        <dbReference type="ARBA" id="ARBA00022803"/>
    </source>
</evidence>
<dbReference type="PANTHER" id="PTHR21405">
    <property type="entry name" value="CDNA SEQUENCE BC021608"/>
    <property type="match status" value="1"/>
</dbReference>
<evidence type="ECO:0000313" key="6">
    <source>
        <dbReference type="EMBL" id="CAJ1064996.1"/>
    </source>
</evidence>
<dbReference type="SMART" id="SM00028">
    <property type="entry name" value="TPR"/>
    <property type="match status" value="3"/>
</dbReference>
<dbReference type="AlphaFoldDB" id="A0AAV1FWC9"/>
<gene>
    <name evidence="6" type="ORF">XNOV1_A035918</name>
</gene>
<dbReference type="InterPro" id="IPR038906">
    <property type="entry name" value="TTC36"/>
</dbReference>
<dbReference type="EMBL" id="OY660873">
    <property type="protein sequence ID" value="CAJ1064996.1"/>
    <property type="molecule type" value="Genomic_DNA"/>
</dbReference>
<keyword evidence="4 5" id="KW-0802">TPR repeat</keyword>
<dbReference type="InterPro" id="IPR019734">
    <property type="entry name" value="TPR_rpt"/>
</dbReference>
<evidence type="ECO:0000256" key="3">
    <source>
        <dbReference type="ARBA" id="ARBA00022737"/>
    </source>
</evidence>
<dbReference type="InterPro" id="IPR011990">
    <property type="entry name" value="TPR-like_helical_dom_sf"/>
</dbReference>
<dbReference type="FunFam" id="1.25.40.10:FF:000213">
    <property type="entry name" value="Tetratricopeptide repeat domain 36"/>
    <property type="match status" value="1"/>
</dbReference>
<dbReference type="SUPFAM" id="SSF48452">
    <property type="entry name" value="TPR-like"/>
    <property type="match status" value="1"/>
</dbReference>
<dbReference type="Proteomes" id="UP001178508">
    <property type="component" value="Chromosome 10"/>
</dbReference>
<accession>A0AAV1FWC9</accession>
<evidence type="ECO:0000313" key="7">
    <source>
        <dbReference type="Proteomes" id="UP001178508"/>
    </source>
</evidence>
<name>A0AAV1FWC9_XYRNO</name>
<comment type="similarity">
    <text evidence="1">Belongs to the TTC36 family.</text>
</comment>
<keyword evidence="7" id="KW-1185">Reference proteome</keyword>